<feature type="transmembrane region" description="Helical" evidence="1">
    <location>
        <begin position="164"/>
        <end position="191"/>
    </location>
</feature>
<keyword evidence="1" id="KW-0812">Transmembrane</keyword>
<dbReference type="GO" id="GO:0098662">
    <property type="term" value="P:inorganic cation transmembrane transport"/>
    <property type="evidence" value="ECO:0007669"/>
    <property type="project" value="UniProtKB-ARBA"/>
</dbReference>
<dbReference type="GO" id="GO:0008324">
    <property type="term" value="F:monoatomic cation transmembrane transporter activity"/>
    <property type="evidence" value="ECO:0007669"/>
    <property type="project" value="TreeGrafter"/>
</dbReference>
<proteinExistence type="predicted"/>
<evidence type="ECO:0000313" key="2">
    <source>
        <dbReference type="EMBL" id="GJN01818.1"/>
    </source>
</evidence>
<organism evidence="2 3">
    <name type="scientific">Eleusine coracana subsp. coracana</name>
    <dbReference type="NCBI Taxonomy" id="191504"/>
    <lineage>
        <taxon>Eukaryota</taxon>
        <taxon>Viridiplantae</taxon>
        <taxon>Streptophyta</taxon>
        <taxon>Embryophyta</taxon>
        <taxon>Tracheophyta</taxon>
        <taxon>Spermatophyta</taxon>
        <taxon>Magnoliopsida</taxon>
        <taxon>Liliopsida</taxon>
        <taxon>Poales</taxon>
        <taxon>Poaceae</taxon>
        <taxon>PACMAD clade</taxon>
        <taxon>Chloridoideae</taxon>
        <taxon>Cynodonteae</taxon>
        <taxon>Eleusininae</taxon>
        <taxon>Eleusine</taxon>
    </lineage>
</organism>
<dbReference type="GO" id="GO:0005886">
    <property type="term" value="C:plasma membrane"/>
    <property type="evidence" value="ECO:0007669"/>
    <property type="project" value="TreeGrafter"/>
</dbReference>
<dbReference type="PANTHER" id="PTHR31064:SF8">
    <property type="entry name" value="CATION TRANSPORTER HKT1_1"/>
    <property type="match status" value="1"/>
</dbReference>
<comment type="caution">
    <text evidence="2">The sequence shown here is derived from an EMBL/GenBank/DDBJ whole genome shotgun (WGS) entry which is preliminary data.</text>
</comment>
<dbReference type="InterPro" id="IPR051143">
    <property type="entry name" value="TrkH_K-transport"/>
</dbReference>
<sequence length="224" mass="25330">MCKLIIQTLFHDIPENFFIISDYLLRVNISLFGFLALRNLKPQHNTAPSNLDLIFTSVSTLTVSSMATVEMEDFSDPQLWVLILLMLLGGEVFTSILGLLFKNDKANTNDILQKRLPSTCRDIEFSDAVNRSYINNMDDIHSEENISHNQVHESKGMKQKFCNILAQVVAGYFVLGIVSSCLVVIICIWIDSDTKYLLKSKNINIWMFSIFTAVSSFTTVVSLC</sequence>
<gene>
    <name evidence="2" type="primary">ga19118</name>
    <name evidence="2" type="ORF">PR202_ga19118</name>
</gene>
<feature type="transmembrane region" description="Helical" evidence="1">
    <location>
        <begin position="79"/>
        <end position="101"/>
    </location>
</feature>
<reference evidence="2" key="2">
    <citation type="submission" date="2021-12" db="EMBL/GenBank/DDBJ databases">
        <title>Resequencing data analysis of finger millet.</title>
        <authorList>
            <person name="Hatakeyama M."/>
            <person name="Aluri S."/>
            <person name="Balachadran M.T."/>
            <person name="Sivarajan S.R."/>
            <person name="Poveda L."/>
            <person name="Shimizu-Inatsugi R."/>
            <person name="Schlapbach R."/>
            <person name="Sreeman S.M."/>
            <person name="Shimizu K.K."/>
        </authorList>
    </citation>
    <scope>NUCLEOTIDE SEQUENCE</scope>
</reference>
<feature type="transmembrane region" description="Helical" evidence="1">
    <location>
        <begin position="203"/>
        <end position="223"/>
    </location>
</feature>
<evidence type="ECO:0000313" key="3">
    <source>
        <dbReference type="Proteomes" id="UP001054889"/>
    </source>
</evidence>
<accession>A0AAV5CUR4</accession>
<evidence type="ECO:0000256" key="1">
    <source>
        <dbReference type="SAM" id="Phobius"/>
    </source>
</evidence>
<dbReference type="AlphaFoldDB" id="A0AAV5CUR4"/>
<keyword evidence="1" id="KW-1133">Transmembrane helix</keyword>
<reference evidence="2" key="1">
    <citation type="journal article" date="2018" name="DNA Res.">
        <title>Multiple hybrid de novo genome assembly of finger millet, an orphan allotetraploid crop.</title>
        <authorList>
            <person name="Hatakeyama M."/>
            <person name="Aluri S."/>
            <person name="Balachadran M.T."/>
            <person name="Sivarajan S.R."/>
            <person name="Patrignani A."/>
            <person name="Gruter S."/>
            <person name="Poveda L."/>
            <person name="Shimizu-Inatsugi R."/>
            <person name="Baeten J."/>
            <person name="Francoijs K.J."/>
            <person name="Nataraja K.N."/>
            <person name="Reddy Y.A.N."/>
            <person name="Phadnis S."/>
            <person name="Ravikumar R.L."/>
            <person name="Schlapbach R."/>
            <person name="Sreeman S.M."/>
            <person name="Shimizu K.K."/>
        </authorList>
    </citation>
    <scope>NUCLEOTIDE SEQUENCE</scope>
</reference>
<dbReference type="PANTHER" id="PTHR31064">
    <property type="entry name" value="POTASSIUM TRANSPORT PROTEIN DDB_G0292412-RELATED"/>
    <property type="match status" value="1"/>
</dbReference>
<feature type="transmembrane region" description="Helical" evidence="1">
    <location>
        <begin position="49"/>
        <end position="67"/>
    </location>
</feature>
<keyword evidence="3" id="KW-1185">Reference proteome</keyword>
<keyword evidence="1" id="KW-0472">Membrane</keyword>
<dbReference type="Proteomes" id="UP001054889">
    <property type="component" value="Unassembled WGS sequence"/>
</dbReference>
<protein>
    <submittedName>
        <fullName evidence="2">Uncharacterized protein</fullName>
    </submittedName>
</protein>
<dbReference type="EMBL" id="BQKI01000009">
    <property type="protein sequence ID" value="GJN01818.1"/>
    <property type="molecule type" value="Genomic_DNA"/>
</dbReference>
<name>A0AAV5CUR4_ELECO</name>